<dbReference type="GO" id="GO:0045087">
    <property type="term" value="P:innate immune response"/>
    <property type="evidence" value="ECO:0000318"/>
    <property type="project" value="GO_Central"/>
</dbReference>
<proteinExistence type="predicted"/>
<accession>A0A8R1UGE5</accession>
<dbReference type="InterPro" id="IPR003582">
    <property type="entry name" value="ShKT_dom"/>
</dbReference>
<protein>
    <submittedName>
        <fullName evidence="1">ShK domain-containing protein</fullName>
    </submittedName>
</protein>
<dbReference type="Pfam" id="PF01549">
    <property type="entry name" value="ShK"/>
    <property type="match status" value="1"/>
</dbReference>
<evidence type="ECO:0000313" key="1">
    <source>
        <dbReference type="EnsemblMetazoa" id="PPA27419.1"/>
    </source>
</evidence>
<dbReference type="EnsemblMetazoa" id="PPA27419.1">
    <property type="protein sequence ID" value="PPA27419.1"/>
    <property type="gene ID" value="WBGene00116973"/>
</dbReference>
<dbReference type="Proteomes" id="UP000005239">
    <property type="component" value="Unassembled WGS sequence"/>
</dbReference>
<dbReference type="AlphaFoldDB" id="A0A454Y4T4"/>
<sequence length="112" mass="12483">MILPILFLSSIPLILAATDATTCAGKPNACFDQVKDCATIFPQTAGAPSPNCFIAAYAEFFNLCHKTCLSCCIEPCVDVNPRCSSWNDRFCTNPFYCDQFKWENCRKKCNMC</sequence>
<name>A0A454Y4T4_PRIPA</name>
<gene>
    <name evidence="1" type="primary">WBGene00116973</name>
</gene>
<organism evidence="1 2">
    <name type="scientific">Pristionchus pacificus</name>
    <name type="common">Parasitic nematode worm</name>
    <dbReference type="NCBI Taxonomy" id="54126"/>
    <lineage>
        <taxon>Eukaryota</taxon>
        <taxon>Metazoa</taxon>
        <taxon>Ecdysozoa</taxon>
        <taxon>Nematoda</taxon>
        <taxon>Chromadorea</taxon>
        <taxon>Rhabditida</taxon>
        <taxon>Rhabditina</taxon>
        <taxon>Diplogasteromorpha</taxon>
        <taxon>Diplogasteroidea</taxon>
        <taxon>Neodiplogasteridae</taxon>
        <taxon>Pristionchus</taxon>
    </lineage>
</organism>
<accession>A0A454Y4T4</accession>
<evidence type="ECO:0000313" key="2">
    <source>
        <dbReference type="Proteomes" id="UP000005239"/>
    </source>
</evidence>
<dbReference type="PANTHER" id="PTHR21724:SF108">
    <property type="entry name" value="SHKT DOMAIN-CONTAINING PROTEIN"/>
    <property type="match status" value="1"/>
</dbReference>
<dbReference type="OrthoDB" id="5825018at2759"/>
<keyword evidence="2" id="KW-1185">Reference proteome</keyword>
<reference evidence="1" key="2">
    <citation type="submission" date="2022-06" db="UniProtKB">
        <authorList>
            <consortium name="EnsemblMetazoa"/>
        </authorList>
    </citation>
    <scope>IDENTIFICATION</scope>
    <source>
        <strain evidence="1">PS312</strain>
    </source>
</reference>
<dbReference type="PANTHER" id="PTHR21724">
    <property type="entry name" value="SHKT DOMAIN-CONTAINING PROTEIN"/>
    <property type="match status" value="1"/>
</dbReference>
<reference evidence="2" key="1">
    <citation type="journal article" date="2008" name="Nat. Genet.">
        <title>The Pristionchus pacificus genome provides a unique perspective on nematode lifestyle and parasitism.</title>
        <authorList>
            <person name="Dieterich C."/>
            <person name="Clifton S.W."/>
            <person name="Schuster L.N."/>
            <person name="Chinwalla A."/>
            <person name="Delehaunty K."/>
            <person name="Dinkelacker I."/>
            <person name="Fulton L."/>
            <person name="Fulton R."/>
            <person name="Godfrey J."/>
            <person name="Minx P."/>
            <person name="Mitreva M."/>
            <person name="Roeseler W."/>
            <person name="Tian H."/>
            <person name="Witte H."/>
            <person name="Yang S.P."/>
            <person name="Wilson R.K."/>
            <person name="Sommer R.J."/>
        </authorList>
    </citation>
    <scope>NUCLEOTIDE SEQUENCE [LARGE SCALE GENOMIC DNA]</scope>
    <source>
        <strain evidence="2">PS312</strain>
    </source>
</reference>